<dbReference type="AlphaFoldDB" id="A0AAU9TS84"/>
<feature type="compositionally biased region" description="Basic and acidic residues" evidence="1">
    <location>
        <begin position="230"/>
        <end position="252"/>
    </location>
</feature>
<evidence type="ECO:0000313" key="2">
    <source>
        <dbReference type="EMBL" id="CAH2089022.1"/>
    </source>
</evidence>
<dbReference type="Proteomes" id="UP001153954">
    <property type="component" value="Unassembled WGS sequence"/>
</dbReference>
<sequence length="252" mass="28538">MLREMRYGTGTIKVCNKRKKLDVITGKSVGSDSDYVCTDSSESDNEIGPTNCEENILPHKIYKKRTVERNAKNGDKENTNIKGKICTNKKTKKQLAIQEKVAIKPCVLFMDHDFPFIGATPEGLIGQDTVVEVKCPLVPFKKCLEECIKENKVQIWKYNKKSELIEVNKNSNWYHKIQEQLHKSNTNEAGPSGNCNMVCFSKEPSTNNSTTNDIDQVPNNDQSDATISEKTIEGKNKTKLDEEKSFSDLDYF</sequence>
<gene>
    <name evidence="2" type="ORF">EEDITHA_LOCUS5118</name>
</gene>
<comment type="caution">
    <text evidence="2">The sequence shown here is derived from an EMBL/GenBank/DDBJ whole genome shotgun (WGS) entry which is preliminary data.</text>
</comment>
<name>A0AAU9TS84_EUPED</name>
<feature type="compositionally biased region" description="Polar residues" evidence="1">
    <location>
        <begin position="206"/>
        <end position="229"/>
    </location>
</feature>
<feature type="region of interest" description="Disordered" evidence="1">
    <location>
        <begin position="206"/>
        <end position="252"/>
    </location>
</feature>
<evidence type="ECO:0008006" key="4">
    <source>
        <dbReference type="Google" id="ProtNLM"/>
    </source>
</evidence>
<dbReference type="EMBL" id="CAKOGL010000007">
    <property type="protein sequence ID" value="CAH2089022.1"/>
    <property type="molecule type" value="Genomic_DNA"/>
</dbReference>
<proteinExistence type="predicted"/>
<dbReference type="Gene3D" id="3.90.320.10">
    <property type="match status" value="1"/>
</dbReference>
<dbReference type="InterPro" id="IPR011604">
    <property type="entry name" value="PDDEXK-like_dom_sf"/>
</dbReference>
<protein>
    <recommendedName>
        <fullName evidence="4">YqaJ viral recombinase domain-containing protein</fullName>
    </recommendedName>
</protein>
<organism evidence="2 3">
    <name type="scientific">Euphydryas editha</name>
    <name type="common">Edith's checkerspot</name>
    <dbReference type="NCBI Taxonomy" id="104508"/>
    <lineage>
        <taxon>Eukaryota</taxon>
        <taxon>Metazoa</taxon>
        <taxon>Ecdysozoa</taxon>
        <taxon>Arthropoda</taxon>
        <taxon>Hexapoda</taxon>
        <taxon>Insecta</taxon>
        <taxon>Pterygota</taxon>
        <taxon>Neoptera</taxon>
        <taxon>Endopterygota</taxon>
        <taxon>Lepidoptera</taxon>
        <taxon>Glossata</taxon>
        <taxon>Ditrysia</taxon>
        <taxon>Papilionoidea</taxon>
        <taxon>Nymphalidae</taxon>
        <taxon>Nymphalinae</taxon>
        <taxon>Euphydryas</taxon>
    </lineage>
</organism>
<evidence type="ECO:0000313" key="3">
    <source>
        <dbReference type="Proteomes" id="UP001153954"/>
    </source>
</evidence>
<reference evidence="2" key="1">
    <citation type="submission" date="2022-03" db="EMBL/GenBank/DDBJ databases">
        <authorList>
            <person name="Tunstrom K."/>
        </authorList>
    </citation>
    <scope>NUCLEOTIDE SEQUENCE</scope>
</reference>
<accession>A0AAU9TS84</accession>
<evidence type="ECO:0000256" key="1">
    <source>
        <dbReference type="SAM" id="MobiDB-lite"/>
    </source>
</evidence>
<keyword evidence="3" id="KW-1185">Reference proteome</keyword>